<proteinExistence type="predicted"/>
<evidence type="ECO:0008006" key="3">
    <source>
        <dbReference type="Google" id="ProtNLM"/>
    </source>
</evidence>
<keyword evidence="2" id="KW-1185">Reference proteome</keyword>
<dbReference type="PROSITE" id="PS51257">
    <property type="entry name" value="PROKAR_LIPOPROTEIN"/>
    <property type="match status" value="1"/>
</dbReference>
<protein>
    <recommendedName>
        <fullName evidence="3">Lipoprotein</fullName>
    </recommendedName>
</protein>
<name>A0ABV4K9S2_9FLAO</name>
<comment type="caution">
    <text evidence="1">The sequence shown here is derived from an EMBL/GenBank/DDBJ whole genome shotgun (WGS) entry which is preliminary data.</text>
</comment>
<dbReference type="EMBL" id="JASMRN010000003">
    <property type="protein sequence ID" value="MEZ7514408.1"/>
    <property type="molecule type" value="Genomic_DNA"/>
</dbReference>
<gene>
    <name evidence="1" type="ORF">QO192_03825</name>
</gene>
<evidence type="ECO:0000313" key="2">
    <source>
        <dbReference type="Proteomes" id="UP001568894"/>
    </source>
</evidence>
<organism evidence="1 2">
    <name type="scientific">Flavobacterium frigidarium</name>
    <dbReference type="NCBI Taxonomy" id="99286"/>
    <lineage>
        <taxon>Bacteria</taxon>
        <taxon>Pseudomonadati</taxon>
        <taxon>Bacteroidota</taxon>
        <taxon>Flavobacteriia</taxon>
        <taxon>Flavobacteriales</taxon>
        <taxon>Flavobacteriaceae</taxon>
        <taxon>Flavobacterium</taxon>
    </lineage>
</organism>
<evidence type="ECO:0000313" key="1">
    <source>
        <dbReference type="EMBL" id="MEZ7514408.1"/>
    </source>
</evidence>
<dbReference type="Proteomes" id="UP001568894">
    <property type="component" value="Unassembled WGS sequence"/>
</dbReference>
<reference evidence="1 2" key="1">
    <citation type="submission" date="2023-05" db="EMBL/GenBank/DDBJ databases">
        <title>Adaptations of aquatic viruses from atmosphere-close ecosystems of the Central Arctic Ocean.</title>
        <authorList>
            <person name="Rahlff J."/>
            <person name="Holmfeldt K."/>
        </authorList>
    </citation>
    <scope>NUCLEOTIDE SEQUENCE [LARGE SCALE GENOMIC DNA]</scope>
    <source>
        <strain evidence="1 2">Arc14</strain>
    </source>
</reference>
<sequence length="392" mass="45901">MKKLLLFFFSIVIISSCGVKKTQNLLSEGDYDAAINRAVEGLRTNKDSKGKQDYVYLLEEAFAKAKERDLLKLDLLIKGNNPRDYETIYTTFMQLTKRQETIRPLLPLPLLDRKRDAIFPFENYNNQIVSSRNKLSQYLYDNSKALMLTNDKKTFRRAYDDLSYLNQINPNYKDVIKLMDEAQFKGTDFITVQLNNQTNMVIPRDLQNDLLDFSTYGLNTDWTVYHSSRQNNIKYNYAVALNFQTINISPERVNEKNFYNERQIKIGLKNLLDKKGNIVKDSLGKAIQVDNFKTVSARIYEYQQYKACQVIANVVFTNLQNNQLIQTFPLNSESIFDNIYATFRGDRRAIDLNYNDYFDRRPMPFPSNEQMVFDTGEDLKNKLKSILKNNRM</sequence>
<dbReference type="RefSeq" id="WP_371568164.1">
    <property type="nucleotide sequence ID" value="NZ_JASMRN010000003.1"/>
</dbReference>
<accession>A0ABV4K9S2</accession>